<dbReference type="Gene3D" id="3.40.50.720">
    <property type="entry name" value="NAD(P)-binding Rossmann-like Domain"/>
    <property type="match status" value="2"/>
</dbReference>
<dbReference type="InterPro" id="IPR051450">
    <property type="entry name" value="Gfo/Idh/MocA_Oxidoreductases"/>
</dbReference>
<gene>
    <name evidence="2" type="ORF">EHE19_018490</name>
</gene>
<dbReference type="SUPFAM" id="SSF50129">
    <property type="entry name" value="GroES-like"/>
    <property type="match status" value="1"/>
</dbReference>
<proteinExistence type="predicted"/>
<dbReference type="SMART" id="SM00829">
    <property type="entry name" value="PKS_ER"/>
    <property type="match status" value="1"/>
</dbReference>
<dbReference type="PANTHER" id="PTHR43377">
    <property type="entry name" value="BILIVERDIN REDUCTASE A"/>
    <property type="match status" value="1"/>
</dbReference>
<reference evidence="2 3" key="1">
    <citation type="submission" date="2020-09" db="EMBL/GenBank/DDBJ databases">
        <title>Characterization and genome sequencing of Ruminiclostridium sp. nov. MA18.</title>
        <authorList>
            <person name="Rettenmaier R."/>
            <person name="Kowollik M.-L."/>
            <person name="Liebl W."/>
            <person name="Zverlov V."/>
        </authorList>
    </citation>
    <scope>NUCLEOTIDE SEQUENCE [LARGE SCALE GENOMIC DNA]</scope>
    <source>
        <strain evidence="2 3">MA18</strain>
    </source>
</reference>
<dbReference type="KEGG" id="rher:EHE19_018490"/>
<dbReference type="GO" id="GO:0000166">
    <property type="term" value="F:nucleotide binding"/>
    <property type="evidence" value="ECO:0007669"/>
    <property type="project" value="InterPro"/>
</dbReference>
<accession>A0A4V6ENE4</accession>
<dbReference type="InterPro" id="IPR036291">
    <property type="entry name" value="NAD(P)-bd_dom_sf"/>
</dbReference>
<evidence type="ECO:0000313" key="2">
    <source>
        <dbReference type="EMBL" id="QNU66796.1"/>
    </source>
</evidence>
<dbReference type="InterPro" id="IPR011032">
    <property type="entry name" value="GroES-like_sf"/>
</dbReference>
<dbReference type="Gene3D" id="3.90.180.10">
    <property type="entry name" value="Medium-chain alcohol dehydrogenases, catalytic domain"/>
    <property type="match status" value="1"/>
</dbReference>
<dbReference type="InterPro" id="IPR055170">
    <property type="entry name" value="GFO_IDH_MocA-like_dom"/>
</dbReference>
<sequence length="725" mass="80114">MKQAVLSKGNIVTRDVADPTLDSNGVLVKVEYSCISVGTEMSAVKNAKKSLIKRALENPKQARMALDILLQRGVGVFRSTVKKVTGEAFGNALGYSAAGTIIAVGENVSEFKVGQAVAIAGNKYASHAGYSYTPKNLTVAIPDGVSLEEASTVAIGSIALQGVRVLSPEIGENVVVMGLGLIGQLAVQMLVASGCRVIGIDINDKRMQIVKEKNNIDVINGKEDIVSKVMMYTGGKGADAVLFTAATKSSEPMSKCFQMLRRKGRFILLGTSGMEINRADIYAKELEFKIATSYGPGRYDSRYEEEGMDYPIDYVRWTENRNMQCYLDMIKEGRISIKHLFGEPYPVERANTAYQALNAPNAPMLAILSYHESHSKNDYPTDKIVMNYSKKKKRNEGAISYAVIGAGSFVTSMHLPNLKQYPNKFYLKAVMSRTGISAASLAAQYNAEYATTNMQHILDDPDVQLVIISTRHNLHAQIAIQALRAGKHVFVEKPPALNEQELMELTKAIKDSGKRFFVGYNRRYSKYAEEIKRHVRNRSGSLFLEYNMNAGYIAPDHWVHGKEGGGRIVGEGCHIIDLFSYLIESKPISTSVNYLLPSRGYYKAEDNVSVTITYEDGSIAVLNYFANGSKNCPKEMLYAAFDGKKITLNNYESIVGENIRIKKIKTSSPSKGQKEEILALYENIMHGDGLIIPVEELETTSRITFEINEAVHTAYKRICTSKKLE</sequence>
<name>A0A4V6ENE4_9FIRM</name>
<dbReference type="Pfam" id="PF01408">
    <property type="entry name" value="GFO_IDH_MocA"/>
    <property type="match status" value="1"/>
</dbReference>
<dbReference type="InterPro" id="IPR020843">
    <property type="entry name" value="ER"/>
</dbReference>
<dbReference type="GO" id="GO:0016491">
    <property type="term" value="F:oxidoreductase activity"/>
    <property type="evidence" value="ECO:0007669"/>
    <property type="project" value="InterPro"/>
</dbReference>
<dbReference type="Proteomes" id="UP000306409">
    <property type="component" value="Chromosome"/>
</dbReference>
<dbReference type="RefSeq" id="WP_137698620.1">
    <property type="nucleotide sequence ID" value="NZ_CP061336.1"/>
</dbReference>
<dbReference type="SUPFAM" id="SSF55347">
    <property type="entry name" value="Glyceraldehyde-3-phosphate dehydrogenase-like, C-terminal domain"/>
    <property type="match status" value="1"/>
</dbReference>
<feature type="domain" description="Enoyl reductase (ER)" evidence="1">
    <location>
        <begin position="4"/>
        <end position="365"/>
    </location>
</feature>
<dbReference type="Pfam" id="PF00107">
    <property type="entry name" value="ADH_zinc_N"/>
    <property type="match status" value="1"/>
</dbReference>
<dbReference type="EMBL" id="CP061336">
    <property type="protein sequence ID" value="QNU66796.1"/>
    <property type="molecule type" value="Genomic_DNA"/>
</dbReference>
<dbReference type="SUPFAM" id="SSF51735">
    <property type="entry name" value="NAD(P)-binding Rossmann-fold domains"/>
    <property type="match status" value="2"/>
</dbReference>
<dbReference type="AlphaFoldDB" id="A0A4V6ENE4"/>
<organism evidence="2 3">
    <name type="scientific">Ruminiclostridium herbifermentans</name>
    <dbReference type="NCBI Taxonomy" id="2488810"/>
    <lineage>
        <taxon>Bacteria</taxon>
        <taxon>Bacillati</taxon>
        <taxon>Bacillota</taxon>
        <taxon>Clostridia</taxon>
        <taxon>Eubacteriales</taxon>
        <taxon>Oscillospiraceae</taxon>
        <taxon>Ruminiclostridium</taxon>
    </lineage>
</organism>
<protein>
    <submittedName>
        <fullName evidence="2">Gfo/Idh/MocA family oxidoreductase</fullName>
    </submittedName>
</protein>
<dbReference type="CDD" id="cd08255">
    <property type="entry name" value="2-desacetyl-2-hydroxyethyl_bacteriochlorophyllide_like"/>
    <property type="match status" value="1"/>
</dbReference>
<keyword evidence="3" id="KW-1185">Reference proteome</keyword>
<dbReference type="Gene3D" id="3.30.360.10">
    <property type="entry name" value="Dihydrodipicolinate Reductase, domain 2"/>
    <property type="match status" value="1"/>
</dbReference>
<dbReference type="Pfam" id="PF22725">
    <property type="entry name" value="GFO_IDH_MocA_C3"/>
    <property type="match status" value="1"/>
</dbReference>
<dbReference type="InterPro" id="IPR013149">
    <property type="entry name" value="ADH-like_C"/>
</dbReference>
<evidence type="ECO:0000259" key="1">
    <source>
        <dbReference type="SMART" id="SM00829"/>
    </source>
</evidence>
<dbReference type="InterPro" id="IPR000683">
    <property type="entry name" value="Gfo/Idh/MocA-like_OxRdtase_N"/>
</dbReference>
<dbReference type="PANTHER" id="PTHR43377:SF1">
    <property type="entry name" value="BILIVERDIN REDUCTASE A"/>
    <property type="match status" value="1"/>
</dbReference>
<dbReference type="OrthoDB" id="9815825at2"/>
<evidence type="ECO:0000313" key="3">
    <source>
        <dbReference type="Proteomes" id="UP000306409"/>
    </source>
</evidence>